<sequence>MSMILGFVPSAGMPARLAIKPEPFRQMLGYRQLRPYLQNNVPRRCLATQRKAVADDHPFAYTLLTKSPEAITPDDVLSSLPPIAPSLAESRNVPVLLLTSAFAQWADTTNLFLEQCINRLYSNTVTRDSTEPVHAIVAIVDKLPSIHSVEDNTGSVAAESEGLSLLLVSTENIEGKVVVPRRIRSSETEEAALVFSFPTDVSHKSDNAIPRRAVHEVGLRLANTLFVNGNENTLFGIRWSYNPSSSNFSFDRSIELSRCRVTCLANSIRNSLKLPLHPVGQRREVISSMGNILRQLAKHPNGRSKDPMPASSELENELPRYIEEHNIVDRKVSVWALVESLSHSSHSEMNGSQNRPAKIIQAGGTLHRVMSGGGGWGKKQGLLSLDYESSFLGPDNDDGLSALDSLFSPVGTSPVSPAPPSFDKTIVENLSSLSQVASAGDYIQFYVSIEPDHVQKYQLDAPEGAISYHFGVVPETEMFMDHTGNGELQKDLRGVPNYFGALSEKAMTYSQPLILARSDGEILESGTKLDIPGSRVELVAT</sequence>
<accession>A0A5N5XCJ8</accession>
<dbReference type="EMBL" id="ML732164">
    <property type="protein sequence ID" value="KAB8077807.1"/>
    <property type="molecule type" value="Genomic_DNA"/>
</dbReference>
<proteinExistence type="predicted"/>
<dbReference type="Proteomes" id="UP000326565">
    <property type="component" value="Unassembled WGS sequence"/>
</dbReference>
<evidence type="ECO:0000313" key="1">
    <source>
        <dbReference type="EMBL" id="KAB8077807.1"/>
    </source>
</evidence>
<keyword evidence="2" id="KW-1185">Reference proteome</keyword>
<dbReference type="OrthoDB" id="1744869at2759"/>
<name>A0A5N5XCJ8_9EURO</name>
<evidence type="ECO:0000313" key="2">
    <source>
        <dbReference type="Proteomes" id="UP000326565"/>
    </source>
</evidence>
<gene>
    <name evidence="1" type="ORF">BDV29DRAFT_167480</name>
</gene>
<protein>
    <submittedName>
        <fullName evidence="1">V-type ATPase</fullName>
    </submittedName>
</protein>
<organism evidence="1 2">
    <name type="scientific">Aspergillus leporis</name>
    <dbReference type="NCBI Taxonomy" id="41062"/>
    <lineage>
        <taxon>Eukaryota</taxon>
        <taxon>Fungi</taxon>
        <taxon>Dikarya</taxon>
        <taxon>Ascomycota</taxon>
        <taxon>Pezizomycotina</taxon>
        <taxon>Eurotiomycetes</taxon>
        <taxon>Eurotiomycetidae</taxon>
        <taxon>Eurotiales</taxon>
        <taxon>Aspergillaceae</taxon>
        <taxon>Aspergillus</taxon>
        <taxon>Aspergillus subgen. Circumdati</taxon>
    </lineage>
</organism>
<reference evidence="1 2" key="1">
    <citation type="submission" date="2019-04" db="EMBL/GenBank/DDBJ databases">
        <title>Friends and foes A comparative genomics study of 23 Aspergillus species from section Flavi.</title>
        <authorList>
            <consortium name="DOE Joint Genome Institute"/>
            <person name="Kjaerbolling I."/>
            <person name="Vesth T."/>
            <person name="Frisvad J.C."/>
            <person name="Nybo J.L."/>
            <person name="Theobald S."/>
            <person name="Kildgaard S."/>
            <person name="Isbrandt T."/>
            <person name="Kuo A."/>
            <person name="Sato A."/>
            <person name="Lyhne E.K."/>
            <person name="Kogle M.E."/>
            <person name="Wiebenga A."/>
            <person name="Kun R.S."/>
            <person name="Lubbers R.J."/>
            <person name="Makela M.R."/>
            <person name="Barry K."/>
            <person name="Chovatia M."/>
            <person name="Clum A."/>
            <person name="Daum C."/>
            <person name="Haridas S."/>
            <person name="He G."/>
            <person name="LaButti K."/>
            <person name="Lipzen A."/>
            <person name="Mondo S."/>
            <person name="Riley R."/>
            <person name="Salamov A."/>
            <person name="Simmons B.A."/>
            <person name="Magnuson J.K."/>
            <person name="Henrissat B."/>
            <person name="Mortensen U.H."/>
            <person name="Larsen T.O."/>
            <person name="Devries R.P."/>
            <person name="Grigoriev I.V."/>
            <person name="Machida M."/>
            <person name="Baker S.E."/>
            <person name="Andersen M.R."/>
        </authorList>
    </citation>
    <scope>NUCLEOTIDE SEQUENCE [LARGE SCALE GENOMIC DNA]</scope>
    <source>
        <strain evidence="1 2">CBS 151.66</strain>
    </source>
</reference>
<dbReference type="AlphaFoldDB" id="A0A5N5XCJ8"/>